<accession>A0A9N7YXS4</accession>
<comment type="subcellular location">
    <subcellularLocation>
        <location evidence="1">Membrane</location>
        <topology evidence="1">Multi-pass membrane protein</topology>
    </subcellularLocation>
</comment>
<dbReference type="GO" id="GO:0043005">
    <property type="term" value="C:neuron projection"/>
    <property type="evidence" value="ECO:0007669"/>
    <property type="project" value="TreeGrafter"/>
</dbReference>
<dbReference type="PANTHER" id="PTHR24235">
    <property type="entry name" value="NEUROPEPTIDE Y RECEPTOR"/>
    <property type="match status" value="1"/>
</dbReference>
<dbReference type="EMBL" id="CADEAL010003977">
    <property type="protein sequence ID" value="CAB1448415.1"/>
    <property type="molecule type" value="Genomic_DNA"/>
</dbReference>
<dbReference type="GO" id="GO:0008188">
    <property type="term" value="F:neuropeptide receptor activity"/>
    <property type="evidence" value="ECO:0007669"/>
    <property type="project" value="TreeGrafter"/>
</dbReference>
<comment type="caution">
    <text evidence="5">The sequence shown here is derived from an EMBL/GenBank/DDBJ whole genome shotgun (WGS) entry which is preliminary data.</text>
</comment>
<evidence type="ECO:0000256" key="3">
    <source>
        <dbReference type="ARBA" id="ARBA00023170"/>
    </source>
</evidence>
<keyword evidence="6" id="KW-1185">Reference proteome</keyword>
<keyword evidence="3" id="KW-0675">Receptor</keyword>
<evidence type="ECO:0000313" key="6">
    <source>
        <dbReference type="Proteomes" id="UP001153269"/>
    </source>
</evidence>
<evidence type="ECO:0000256" key="2">
    <source>
        <dbReference type="ARBA" id="ARBA00023040"/>
    </source>
</evidence>
<dbReference type="Gene3D" id="1.20.1070.10">
    <property type="entry name" value="Rhodopsin 7-helix transmembrane proteins"/>
    <property type="match status" value="1"/>
</dbReference>
<keyword evidence="2" id="KW-0297">G-protein coupled receptor</keyword>
<dbReference type="SUPFAM" id="SSF81321">
    <property type="entry name" value="Family A G protein-coupled receptor-like"/>
    <property type="match status" value="1"/>
</dbReference>
<dbReference type="AlphaFoldDB" id="A0A9N7YXS4"/>
<keyword evidence="4" id="KW-0807">Transducer</keyword>
<proteinExistence type="predicted"/>
<reference evidence="5" key="1">
    <citation type="submission" date="2020-03" db="EMBL/GenBank/DDBJ databases">
        <authorList>
            <person name="Weist P."/>
        </authorList>
    </citation>
    <scope>NUCLEOTIDE SEQUENCE</scope>
</reference>
<dbReference type="GO" id="GO:0005886">
    <property type="term" value="C:plasma membrane"/>
    <property type="evidence" value="ECO:0007669"/>
    <property type="project" value="TreeGrafter"/>
</dbReference>
<evidence type="ECO:0000256" key="1">
    <source>
        <dbReference type="ARBA" id="ARBA00004141"/>
    </source>
</evidence>
<organism evidence="5 6">
    <name type="scientific">Pleuronectes platessa</name>
    <name type="common">European plaice</name>
    <dbReference type="NCBI Taxonomy" id="8262"/>
    <lineage>
        <taxon>Eukaryota</taxon>
        <taxon>Metazoa</taxon>
        <taxon>Chordata</taxon>
        <taxon>Craniata</taxon>
        <taxon>Vertebrata</taxon>
        <taxon>Euteleostomi</taxon>
        <taxon>Actinopterygii</taxon>
        <taxon>Neopterygii</taxon>
        <taxon>Teleostei</taxon>
        <taxon>Neoteleostei</taxon>
        <taxon>Acanthomorphata</taxon>
        <taxon>Carangaria</taxon>
        <taxon>Pleuronectiformes</taxon>
        <taxon>Pleuronectoidei</taxon>
        <taxon>Pleuronectidae</taxon>
        <taxon>Pleuronectes</taxon>
    </lineage>
</organism>
<protein>
    <recommendedName>
        <fullName evidence="7">G-protein coupled receptors family 1 profile domain-containing protein</fullName>
    </recommendedName>
</protein>
<gene>
    <name evidence="5" type="ORF">PLEPLA_LOCUS36069</name>
</gene>
<name>A0A9N7YXS4_PLEPL</name>
<sequence>MAPITDRGIEVPPIHVLNQSEVVNLIRDLDTDFSILGKNYVNVIQVSSHLFAMSSACYNPFIYASLHDKFLSYLCSHFLFWRRGYGNEQGQGSSILKMSKVPRLHTSTIVADLPCASNIVPQTTTLKNLLHLKFNMNVANRLFDR</sequence>
<dbReference type="Proteomes" id="UP001153269">
    <property type="component" value="Unassembled WGS sequence"/>
</dbReference>
<evidence type="ECO:0008006" key="7">
    <source>
        <dbReference type="Google" id="ProtNLM"/>
    </source>
</evidence>
<dbReference type="PANTHER" id="PTHR24235:SF19">
    <property type="entry name" value="PROLACTIN RELEASING PEPTIDE RECEPTOR-LIKE"/>
    <property type="match status" value="1"/>
</dbReference>
<dbReference type="GO" id="GO:0042923">
    <property type="term" value="F:neuropeptide binding"/>
    <property type="evidence" value="ECO:0007669"/>
    <property type="project" value="TreeGrafter"/>
</dbReference>
<evidence type="ECO:0000256" key="4">
    <source>
        <dbReference type="ARBA" id="ARBA00023224"/>
    </source>
</evidence>
<evidence type="ECO:0000313" key="5">
    <source>
        <dbReference type="EMBL" id="CAB1448415.1"/>
    </source>
</evidence>